<keyword evidence="2" id="KW-0378">Hydrolase</keyword>
<feature type="domain" description="HNH nuclease" evidence="1">
    <location>
        <begin position="281"/>
        <end position="333"/>
    </location>
</feature>
<dbReference type="GO" id="GO:0008270">
    <property type="term" value="F:zinc ion binding"/>
    <property type="evidence" value="ECO:0007669"/>
    <property type="project" value="InterPro"/>
</dbReference>
<gene>
    <name evidence="2" type="ORF">FHE74_04535</name>
</gene>
<dbReference type="GO" id="GO:0003676">
    <property type="term" value="F:nucleic acid binding"/>
    <property type="evidence" value="ECO:0007669"/>
    <property type="project" value="InterPro"/>
</dbReference>
<dbReference type="GO" id="GO:0004519">
    <property type="term" value="F:endonuclease activity"/>
    <property type="evidence" value="ECO:0007669"/>
    <property type="project" value="UniProtKB-KW"/>
</dbReference>
<keyword evidence="2" id="KW-0255">Endonuclease</keyword>
<dbReference type="RefSeq" id="WP_139465317.1">
    <property type="nucleotide sequence ID" value="NZ_VDHJ01000005.1"/>
</dbReference>
<dbReference type="AlphaFoldDB" id="A0A5C4U465"/>
<organism evidence="2 3">
    <name type="scientific">Corynebacterium tapiri</name>
    <dbReference type="NCBI Taxonomy" id="1448266"/>
    <lineage>
        <taxon>Bacteria</taxon>
        <taxon>Bacillati</taxon>
        <taxon>Actinomycetota</taxon>
        <taxon>Actinomycetes</taxon>
        <taxon>Mycobacteriales</taxon>
        <taxon>Corynebacteriaceae</taxon>
        <taxon>Corynebacterium</taxon>
    </lineage>
</organism>
<sequence>MTPQAFISEHRSRYPHAYFVVQSDDAVAQNVATLRRSEFELWQKLVPEMDADFDAVLLSTSRLTGLPPNAIEAILVAHLRLREMPCLDYVQRESFLLDSARLKAIDQALARVSDPEVIVEIDRRIARYLVPTRPHQLLPSAAQLRRKVKDLVRLLCPEDKDEESREPQVYFNHGDDGRSSMELLADTPDVAEAEAIISAHAKRQGINQGAALLSLLKKHSSAKVVLNLYRASDIPNAPGFMHGVGWMSSEQANELARRASTIRHIDTAEHQISRAYVVPERLRAFVAGRDGVCRFPGCSCRADKAQMDHTVDFSDGGKTTPNNLAALCPHHHNMKTDARVFPIHVGEGTLLWLLEDGTWDVTQPEGPLARKNRHWVRTLAQKMTARKGRP</sequence>
<comment type="caution">
    <text evidence="2">The sequence shown here is derived from an EMBL/GenBank/DDBJ whole genome shotgun (WGS) entry which is preliminary data.</text>
</comment>
<evidence type="ECO:0000313" key="3">
    <source>
        <dbReference type="Proteomes" id="UP000312032"/>
    </source>
</evidence>
<name>A0A5C4U465_9CORY</name>
<dbReference type="Pfam" id="PF01844">
    <property type="entry name" value="HNH"/>
    <property type="match status" value="1"/>
</dbReference>
<evidence type="ECO:0000259" key="1">
    <source>
        <dbReference type="SMART" id="SM00507"/>
    </source>
</evidence>
<dbReference type="EMBL" id="VDHJ01000005">
    <property type="protein sequence ID" value="TNL98472.1"/>
    <property type="molecule type" value="Genomic_DNA"/>
</dbReference>
<dbReference type="InterPro" id="IPR003615">
    <property type="entry name" value="HNH_nuc"/>
</dbReference>
<proteinExistence type="predicted"/>
<evidence type="ECO:0000313" key="2">
    <source>
        <dbReference type="EMBL" id="TNL98472.1"/>
    </source>
</evidence>
<dbReference type="Proteomes" id="UP000312032">
    <property type="component" value="Unassembled WGS sequence"/>
</dbReference>
<protein>
    <submittedName>
        <fullName evidence="2">HNH endonuclease</fullName>
    </submittedName>
</protein>
<reference evidence="2 3" key="1">
    <citation type="submission" date="2019-06" db="EMBL/GenBank/DDBJ databases">
        <authorList>
            <person name="Li J."/>
        </authorList>
    </citation>
    <scope>NUCLEOTIDE SEQUENCE [LARGE SCALE GENOMIC DNA]</scope>
    <source>
        <strain evidence="2 3">LMG 28165</strain>
    </source>
</reference>
<dbReference type="Gene3D" id="1.10.30.50">
    <property type="match status" value="1"/>
</dbReference>
<keyword evidence="3" id="KW-1185">Reference proteome</keyword>
<accession>A0A5C4U465</accession>
<keyword evidence="2" id="KW-0540">Nuclease</keyword>
<dbReference type="CDD" id="cd00085">
    <property type="entry name" value="HNHc"/>
    <property type="match status" value="1"/>
</dbReference>
<dbReference type="OrthoDB" id="4413566at2"/>
<dbReference type="InterPro" id="IPR002711">
    <property type="entry name" value="HNH"/>
</dbReference>
<dbReference type="SMART" id="SM00507">
    <property type="entry name" value="HNHc"/>
    <property type="match status" value="1"/>
</dbReference>